<feature type="region of interest" description="Disordered" evidence="7">
    <location>
        <begin position="1"/>
        <end position="39"/>
    </location>
</feature>
<accession>A0A0K1PXB5</accession>
<feature type="transmembrane region" description="Helical" evidence="8">
    <location>
        <begin position="173"/>
        <end position="193"/>
    </location>
</feature>
<feature type="transmembrane region" description="Helical" evidence="8">
    <location>
        <begin position="132"/>
        <end position="153"/>
    </location>
</feature>
<dbReference type="PANTHER" id="PTHR43549">
    <property type="entry name" value="MULTIDRUG RESISTANCE PROTEIN YPNP-RELATED"/>
    <property type="match status" value="1"/>
</dbReference>
<gene>
    <name evidence="9" type="ORF">AKJ09_04827</name>
</gene>
<feature type="transmembrane region" description="Helical" evidence="8">
    <location>
        <begin position="98"/>
        <end position="120"/>
    </location>
</feature>
<evidence type="ECO:0000313" key="9">
    <source>
        <dbReference type="EMBL" id="AKU98163.1"/>
    </source>
</evidence>
<dbReference type="GO" id="GO:0042910">
    <property type="term" value="F:xenobiotic transmembrane transporter activity"/>
    <property type="evidence" value="ECO:0007669"/>
    <property type="project" value="InterPro"/>
</dbReference>
<feature type="transmembrane region" description="Helical" evidence="8">
    <location>
        <begin position="278"/>
        <end position="305"/>
    </location>
</feature>
<comment type="subcellular location">
    <subcellularLocation>
        <location evidence="1">Cell membrane</location>
        <topology evidence="1">Multi-pass membrane protein</topology>
    </subcellularLocation>
</comment>
<dbReference type="InterPro" id="IPR048279">
    <property type="entry name" value="MdtK-like"/>
</dbReference>
<dbReference type="PATRIC" id="fig|1391654.3.peg.4892"/>
<dbReference type="STRING" id="1391654.AKJ09_04827"/>
<dbReference type="Proteomes" id="UP000064967">
    <property type="component" value="Chromosome"/>
</dbReference>
<name>A0A0K1PXB5_9BACT</name>
<evidence type="ECO:0000256" key="7">
    <source>
        <dbReference type="SAM" id="MobiDB-lite"/>
    </source>
</evidence>
<dbReference type="InterPro" id="IPR002528">
    <property type="entry name" value="MATE_fam"/>
</dbReference>
<dbReference type="AlphaFoldDB" id="A0A0K1PXB5"/>
<feature type="transmembrane region" description="Helical" evidence="8">
    <location>
        <begin position="205"/>
        <end position="223"/>
    </location>
</feature>
<dbReference type="GO" id="GO:0005886">
    <property type="term" value="C:plasma membrane"/>
    <property type="evidence" value="ECO:0007669"/>
    <property type="project" value="UniProtKB-SubCell"/>
</dbReference>
<proteinExistence type="predicted"/>
<feature type="transmembrane region" description="Helical" evidence="8">
    <location>
        <begin position="325"/>
        <end position="344"/>
    </location>
</feature>
<keyword evidence="5 8" id="KW-1133">Transmembrane helix</keyword>
<evidence type="ECO:0000256" key="5">
    <source>
        <dbReference type="ARBA" id="ARBA00022989"/>
    </source>
</evidence>
<keyword evidence="2" id="KW-0813">Transport</keyword>
<feature type="compositionally biased region" description="Basic and acidic residues" evidence="7">
    <location>
        <begin position="1"/>
        <end position="20"/>
    </location>
</feature>
<reference evidence="9 10" key="1">
    <citation type="submission" date="2015-08" db="EMBL/GenBank/DDBJ databases">
        <authorList>
            <person name="Babu N.S."/>
            <person name="Beckwith C.J."/>
            <person name="Beseler K.G."/>
            <person name="Brison A."/>
            <person name="Carone J.V."/>
            <person name="Caskin T.P."/>
            <person name="Diamond M."/>
            <person name="Durham M.E."/>
            <person name="Foxe J.M."/>
            <person name="Go M."/>
            <person name="Henderson B.A."/>
            <person name="Jones I.B."/>
            <person name="McGettigan J.A."/>
            <person name="Micheletti S.J."/>
            <person name="Nasrallah M.E."/>
            <person name="Ortiz D."/>
            <person name="Piller C.R."/>
            <person name="Privatt S.R."/>
            <person name="Schneider S.L."/>
            <person name="Sharp S."/>
            <person name="Smith T.C."/>
            <person name="Stanton J.D."/>
            <person name="Ullery H.E."/>
            <person name="Wilson R.J."/>
            <person name="Serrano M.G."/>
            <person name="Buck G."/>
            <person name="Lee V."/>
            <person name="Wang Y."/>
            <person name="Carvalho R."/>
            <person name="Voegtly L."/>
            <person name="Shi R."/>
            <person name="Duckworth R."/>
            <person name="Johnson A."/>
            <person name="Loviza R."/>
            <person name="Walstead R."/>
            <person name="Shah Z."/>
            <person name="Kiflezghi M."/>
            <person name="Wade K."/>
            <person name="Ball S.L."/>
            <person name="Bradley K.W."/>
            <person name="Asai D.J."/>
            <person name="Bowman C.A."/>
            <person name="Russell D.A."/>
            <person name="Pope W.H."/>
            <person name="Jacobs-Sera D."/>
            <person name="Hendrix R.W."/>
            <person name="Hatfull G.F."/>
        </authorList>
    </citation>
    <scope>NUCLEOTIDE SEQUENCE [LARGE SCALE GENOMIC DNA]</scope>
    <source>
        <strain evidence="9 10">DSM 27648</strain>
    </source>
</reference>
<feature type="transmembrane region" description="Helical" evidence="8">
    <location>
        <begin position="229"/>
        <end position="258"/>
    </location>
</feature>
<dbReference type="Pfam" id="PF01554">
    <property type="entry name" value="MatE"/>
    <property type="match status" value="2"/>
</dbReference>
<evidence type="ECO:0000313" key="10">
    <source>
        <dbReference type="Proteomes" id="UP000064967"/>
    </source>
</evidence>
<dbReference type="PIRSF" id="PIRSF006603">
    <property type="entry name" value="DinF"/>
    <property type="match status" value="1"/>
</dbReference>
<sequence>MAWPFDYERSMASEDERPRSPADAPTPIPDAPRAASPARARSTALTEGPIARTLLFFSLPILASNVLQSINASINTVWIGRLLGERALSAGANANSLLFFLLGGVFGLGLAATVLVGQSLGGRNLDEAKRTIGTCITFFGAVSLVLAIFGIAFAEHVLAAMRTPPDSLPLASAYLRVTFIALPGMYLFTFAMMALRGAGDAKTPFYFLLLSAVVDVSLNPLLIRGIGPIPALGITGSALATAIAQWTSLAALVVYLYLSKHFLRLARGEGHYLKIDRVILRALILKGVPMGLQVVVMSASMIFMISLVNHFGSRTTAAYGACFQLWNYIQMPAFAVGSAVSSMAAQNVGAKRWDRVAKVARAGVIYNVLLTGSLVLLVTLVNRPAFGIFLGTIPRRSTSRATSTTWCRGRSCSSASRSFSRASCEPRER</sequence>
<keyword evidence="6 8" id="KW-0472">Membrane</keyword>
<dbReference type="KEGG" id="llu:AKJ09_04827"/>
<evidence type="ECO:0000256" key="1">
    <source>
        <dbReference type="ARBA" id="ARBA00004651"/>
    </source>
</evidence>
<protein>
    <submittedName>
        <fullName evidence="9">Multidrug and toxin extrusion (MATE) family efflux pump</fullName>
    </submittedName>
</protein>
<evidence type="ECO:0000256" key="3">
    <source>
        <dbReference type="ARBA" id="ARBA00022475"/>
    </source>
</evidence>
<keyword evidence="10" id="KW-1185">Reference proteome</keyword>
<dbReference type="GO" id="GO:0015297">
    <property type="term" value="F:antiporter activity"/>
    <property type="evidence" value="ECO:0007669"/>
    <property type="project" value="InterPro"/>
</dbReference>
<feature type="transmembrane region" description="Helical" evidence="8">
    <location>
        <begin position="364"/>
        <end position="381"/>
    </location>
</feature>
<evidence type="ECO:0000256" key="4">
    <source>
        <dbReference type="ARBA" id="ARBA00022692"/>
    </source>
</evidence>
<evidence type="ECO:0000256" key="6">
    <source>
        <dbReference type="ARBA" id="ARBA00023136"/>
    </source>
</evidence>
<organism evidence="9 10">
    <name type="scientific">Labilithrix luteola</name>
    <dbReference type="NCBI Taxonomy" id="1391654"/>
    <lineage>
        <taxon>Bacteria</taxon>
        <taxon>Pseudomonadati</taxon>
        <taxon>Myxococcota</taxon>
        <taxon>Polyangia</taxon>
        <taxon>Polyangiales</taxon>
        <taxon>Labilitrichaceae</taxon>
        <taxon>Labilithrix</taxon>
    </lineage>
</organism>
<dbReference type="PANTHER" id="PTHR43549:SF3">
    <property type="entry name" value="MULTIDRUG RESISTANCE PROTEIN YPNP-RELATED"/>
    <property type="match status" value="1"/>
</dbReference>
<evidence type="ECO:0000256" key="2">
    <source>
        <dbReference type="ARBA" id="ARBA00022448"/>
    </source>
</evidence>
<evidence type="ECO:0000256" key="8">
    <source>
        <dbReference type="SAM" id="Phobius"/>
    </source>
</evidence>
<dbReference type="EMBL" id="CP012333">
    <property type="protein sequence ID" value="AKU98163.1"/>
    <property type="molecule type" value="Genomic_DNA"/>
</dbReference>
<keyword evidence="4 8" id="KW-0812">Transmembrane</keyword>
<dbReference type="InterPro" id="IPR052031">
    <property type="entry name" value="Membrane_Transporter-Flippase"/>
</dbReference>
<dbReference type="NCBIfam" id="TIGR00797">
    <property type="entry name" value="matE"/>
    <property type="match status" value="1"/>
</dbReference>
<keyword evidence="3" id="KW-1003">Cell membrane</keyword>